<feature type="domain" description="CobE/GbiG C-terminal" evidence="1">
    <location>
        <begin position="277"/>
        <end position="396"/>
    </location>
</feature>
<keyword evidence="4" id="KW-0378">Hydrolase</keyword>
<dbReference type="InterPro" id="IPR036518">
    <property type="entry name" value="CobE/GbiG_C_sf"/>
</dbReference>
<keyword evidence="5" id="KW-1185">Reference proteome</keyword>
<dbReference type="InterPro" id="IPR052553">
    <property type="entry name" value="CbiG_hydrolase"/>
</dbReference>
<name>A0ABS2GFT4_9FIRM</name>
<dbReference type="InterPro" id="IPR021745">
    <property type="entry name" value="CbiG_mid"/>
</dbReference>
<organism evidence="4 5">
    <name type="scientific">Veillonella magna</name>
    <dbReference type="NCBI Taxonomy" id="464322"/>
    <lineage>
        <taxon>Bacteria</taxon>
        <taxon>Bacillati</taxon>
        <taxon>Bacillota</taxon>
        <taxon>Negativicutes</taxon>
        <taxon>Veillonellales</taxon>
        <taxon>Veillonellaceae</taxon>
        <taxon>Veillonella</taxon>
    </lineage>
</organism>
<evidence type="ECO:0000259" key="3">
    <source>
        <dbReference type="Pfam" id="PF11761"/>
    </source>
</evidence>
<proteinExistence type="predicted"/>
<dbReference type="GO" id="GO:0016787">
    <property type="term" value="F:hydrolase activity"/>
    <property type="evidence" value="ECO:0007669"/>
    <property type="project" value="UniProtKB-KW"/>
</dbReference>
<evidence type="ECO:0000259" key="1">
    <source>
        <dbReference type="Pfam" id="PF01890"/>
    </source>
</evidence>
<dbReference type="PANTHER" id="PTHR37477">
    <property type="entry name" value="COBALT-PRECORRIN-5A HYDROLASE"/>
    <property type="match status" value="1"/>
</dbReference>
<comment type="caution">
    <text evidence="4">The sequence shown here is derived from an EMBL/GenBank/DDBJ whole genome shotgun (WGS) entry which is preliminary data.</text>
</comment>
<feature type="domain" description="Cobalamin synthesis G N-terminal" evidence="2">
    <location>
        <begin position="69"/>
        <end position="149"/>
    </location>
</feature>
<gene>
    <name evidence="4" type="ORF">H6A01_06875</name>
</gene>
<dbReference type="Pfam" id="PF11760">
    <property type="entry name" value="CbiG_N"/>
    <property type="match status" value="1"/>
</dbReference>
<evidence type="ECO:0000313" key="4">
    <source>
        <dbReference type="EMBL" id="MBM6913041.1"/>
    </source>
</evidence>
<dbReference type="Proteomes" id="UP000707138">
    <property type="component" value="Unassembled WGS sequence"/>
</dbReference>
<dbReference type="InterPro" id="IPR002750">
    <property type="entry name" value="CobE/GbiG_C"/>
</dbReference>
<evidence type="ECO:0000259" key="2">
    <source>
        <dbReference type="Pfam" id="PF11760"/>
    </source>
</evidence>
<dbReference type="PANTHER" id="PTHR37477:SF1">
    <property type="entry name" value="COBALT-PRECORRIN-5A HYDROLASE"/>
    <property type="match status" value="1"/>
</dbReference>
<dbReference type="SUPFAM" id="SSF159672">
    <property type="entry name" value="CbiG N-terminal domain-like"/>
    <property type="match status" value="1"/>
</dbReference>
<dbReference type="Pfam" id="PF11761">
    <property type="entry name" value="CbiG_mid"/>
    <property type="match status" value="1"/>
</dbReference>
<dbReference type="InterPro" id="IPR021744">
    <property type="entry name" value="CbiG_N"/>
</dbReference>
<dbReference type="RefSeq" id="WP_205088029.1">
    <property type="nucleotide sequence ID" value="NZ_JACJLA010000011.1"/>
</dbReference>
<dbReference type="Gene3D" id="3.40.50.11220">
    <property type="match status" value="1"/>
</dbReference>
<protein>
    <submittedName>
        <fullName evidence="4">Cobalt-precorrin 5A hydrolase</fullName>
    </submittedName>
</protein>
<dbReference type="InterPro" id="IPR038029">
    <property type="entry name" value="GbiG_N_sf"/>
</dbReference>
<sequence length="399" mass="43046">MSVLTATETDKESGSRSRIAIMAVTAKGAALGQQVAAQLRQSGDAVVCYEKSGRESGDEAIVYTSLKPMMEEIFNGYDRLLFIMATGIVVRMIAPYVVHKSSDPAVVVMDEGAHHAISLLSGHLGGANEWTAEIAQIAGADPVITTATDVNGLPAPDVLARKLGLAVDDFTDLRHVNAAIVAGEPVRYYLDTSLSEFETYREQAMAYGIKVVPFDGAASQNSDLPISTGDKANQIQRTDSVKSTGDNECEIVVRIIITDRMMTVAGTRLFLRPKTMTVGIGCRRDTPAEMIEAAVLDSLAKLGRSPKSVYGAASVIVKADEKGLLAAMKRLGWPIQFYTQEEMKPLIAAADIEESNFVKQTIGVGNVCETTAMLLAKSRELWQKKTVYPRTTVAIARVR</sequence>
<dbReference type="Pfam" id="PF01890">
    <property type="entry name" value="CbiG_C"/>
    <property type="match status" value="1"/>
</dbReference>
<reference evidence="4 5" key="1">
    <citation type="journal article" date="2021" name="Sci. Rep.">
        <title>The distribution of antibiotic resistance genes in chicken gut microbiota commensals.</title>
        <authorList>
            <person name="Juricova H."/>
            <person name="Matiasovicova J."/>
            <person name="Kubasova T."/>
            <person name="Cejkova D."/>
            <person name="Rychlik I."/>
        </authorList>
    </citation>
    <scope>NUCLEOTIDE SEQUENCE [LARGE SCALE GENOMIC DNA]</scope>
    <source>
        <strain evidence="4 5">An537</strain>
    </source>
</reference>
<accession>A0ABS2GFT4</accession>
<dbReference type="Gene3D" id="3.30.420.180">
    <property type="entry name" value="CobE/GbiG C-terminal domain"/>
    <property type="match status" value="1"/>
</dbReference>
<dbReference type="EMBL" id="JACJLA010000011">
    <property type="protein sequence ID" value="MBM6913041.1"/>
    <property type="molecule type" value="Genomic_DNA"/>
</dbReference>
<evidence type="ECO:0000313" key="5">
    <source>
        <dbReference type="Proteomes" id="UP000707138"/>
    </source>
</evidence>
<dbReference type="SUPFAM" id="SSF159664">
    <property type="entry name" value="CobE/GbiG C-terminal domain-like"/>
    <property type="match status" value="1"/>
</dbReference>
<feature type="domain" description="Cobalamin biosynthesis central region" evidence="3">
    <location>
        <begin position="154"/>
        <end position="273"/>
    </location>
</feature>